<feature type="compositionally biased region" description="Basic and acidic residues" evidence="1">
    <location>
        <begin position="75"/>
        <end position="86"/>
    </location>
</feature>
<dbReference type="KEGG" id="rjg:CCGE525_25495"/>
<accession>A0A387FSF5</accession>
<feature type="domain" description="Pyridine nucleotide-disulphide oxidoreductase dimerisation" evidence="2">
    <location>
        <begin position="19"/>
        <end position="58"/>
    </location>
</feature>
<gene>
    <name evidence="3" type="ORF">CCGE525_25495</name>
</gene>
<dbReference type="SUPFAM" id="SSF55424">
    <property type="entry name" value="FAD/NAD-linked reductases, dimerisation (C-terminal) domain"/>
    <property type="match status" value="1"/>
</dbReference>
<protein>
    <recommendedName>
        <fullName evidence="2">Pyridine nucleotide-disulphide oxidoreductase dimerisation domain-containing protein</fullName>
    </recommendedName>
</protein>
<evidence type="ECO:0000313" key="4">
    <source>
        <dbReference type="Proteomes" id="UP000282195"/>
    </source>
</evidence>
<proteinExistence type="predicted"/>
<geneLocation type="plasmid" evidence="4">
    <name>prccge525c</name>
</geneLocation>
<sequence>MGDCEASLLNVIARRTGFSGIHICAEEASEMIQILAIAVGIGATVKDFVSVMAVHPTRRGDRRNADSGGAVRSARRFDPARPKRRP</sequence>
<keyword evidence="4" id="KW-1185">Reference proteome</keyword>
<evidence type="ECO:0000259" key="2">
    <source>
        <dbReference type="Pfam" id="PF02852"/>
    </source>
</evidence>
<keyword evidence="3" id="KW-0614">Plasmid</keyword>
<dbReference type="Gene3D" id="3.30.390.30">
    <property type="match status" value="1"/>
</dbReference>
<name>A0A387FSF5_9HYPH</name>
<dbReference type="EMBL" id="CP032695">
    <property type="protein sequence ID" value="AYG62190.1"/>
    <property type="molecule type" value="Genomic_DNA"/>
</dbReference>
<dbReference type="AlphaFoldDB" id="A0A387FSF5"/>
<dbReference type="InterPro" id="IPR004099">
    <property type="entry name" value="Pyr_nucl-diS_OxRdtase_dimer"/>
</dbReference>
<dbReference type="Pfam" id="PF02852">
    <property type="entry name" value="Pyr_redox_dim"/>
    <property type="match status" value="1"/>
</dbReference>
<feature type="region of interest" description="Disordered" evidence="1">
    <location>
        <begin position="57"/>
        <end position="86"/>
    </location>
</feature>
<dbReference type="InterPro" id="IPR016156">
    <property type="entry name" value="FAD/NAD-linked_Rdtase_dimer_sf"/>
</dbReference>
<dbReference type="Proteomes" id="UP000282195">
    <property type="component" value="Plasmid pRCCGE525c"/>
</dbReference>
<dbReference type="RefSeq" id="WP_120707121.1">
    <property type="nucleotide sequence ID" value="NZ_CP032695.1"/>
</dbReference>
<evidence type="ECO:0000313" key="3">
    <source>
        <dbReference type="EMBL" id="AYG62190.1"/>
    </source>
</evidence>
<evidence type="ECO:0000256" key="1">
    <source>
        <dbReference type="SAM" id="MobiDB-lite"/>
    </source>
</evidence>
<organism evidence="3 4">
    <name type="scientific">Rhizobium jaguaris</name>
    <dbReference type="NCBI Taxonomy" id="1312183"/>
    <lineage>
        <taxon>Bacteria</taxon>
        <taxon>Pseudomonadati</taxon>
        <taxon>Pseudomonadota</taxon>
        <taxon>Alphaproteobacteria</taxon>
        <taxon>Hyphomicrobiales</taxon>
        <taxon>Rhizobiaceae</taxon>
        <taxon>Rhizobium/Agrobacterium group</taxon>
        <taxon>Rhizobium</taxon>
    </lineage>
</organism>
<reference evidence="3 4" key="1">
    <citation type="submission" date="2018-10" db="EMBL/GenBank/DDBJ databases">
        <title>Rhizobium etli, R. leguminosarum and a new Rhizobium genospecies from Phaseolus dumosus.</title>
        <authorList>
            <person name="Ramirez-Puebla S.T."/>
            <person name="Rogel-Hernandez M.A."/>
            <person name="Guerrero G."/>
            <person name="Ormeno-Orrillo E."/>
            <person name="Martinez-Romero J.C."/>
            <person name="Negrete-Yankelevich S."/>
            <person name="Martinez-Romero E."/>
        </authorList>
    </citation>
    <scope>NUCLEOTIDE SEQUENCE [LARGE SCALE GENOMIC DNA]</scope>
    <source>
        <strain evidence="3 4">CCGE525</strain>
        <plasmid evidence="4">prccge525c</plasmid>
    </source>
</reference>